<comment type="caution">
    <text evidence="3">The sequence shown here is derived from an EMBL/GenBank/DDBJ whole genome shotgun (WGS) entry which is preliminary data.</text>
</comment>
<evidence type="ECO:0008006" key="5">
    <source>
        <dbReference type="Google" id="ProtNLM"/>
    </source>
</evidence>
<evidence type="ECO:0000313" key="3">
    <source>
        <dbReference type="EMBL" id="EFP95292.1"/>
    </source>
</evidence>
<dbReference type="SUPFAM" id="SSF54506">
    <property type="entry name" value="Diaminopimelate epimerase-like"/>
    <property type="match status" value="2"/>
</dbReference>
<dbReference type="Gene3D" id="3.10.310.10">
    <property type="entry name" value="Diaminopimelate Epimerase, Chain A, domain 1"/>
    <property type="match status" value="2"/>
</dbReference>
<gene>
    <name evidence="3" type="ORF">VIBC2010_14694</name>
</gene>
<organism evidence="3 4">
    <name type="scientific">Vibrio caribbeanicus ATCC BAA-2122</name>
    <dbReference type="NCBI Taxonomy" id="796620"/>
    <lineage>
        <taxon>Bacteria</taxon>
        <taxon>Pseudomonadati</taxon>
        <taxon>Pseudomonadota</taxon>
        <taxon>Gammaproteobacteria</taxon>
        <taxon>Vibrionales</taxon>
        <taxon>Vibrionaceae</taxon>
        <taxon>Vibrio</taxon>
    </lineage>
</organism>
<reference evidence="3 4" key="1">
    <citation type="journal article" date="2012" name="Int. J. Syst. Evol. Microbiol.">
        <title>Vibrio caribbeanicus sp. nov., isolated from the marine sponge Scleritoderma cyanea.</title>
        <authorList>
            <person name="Hoffmann M."/>
            <person name="Monday S.R."/>
            <person name="Allard M.W."/>
            <person name="Strain E.A."/>
            <person name="Whittaker P."/>
            <person name="Naum M."/>
            <person name="McCarthy P.J."/>
            <person name="Lopez J.V."/>
            <person name="Fischer M."/>
            <person name="Brown E.W."/>
        </authorList>
    </citation>
    <scope>NUCLEOTIDE SEQUENCE [LARGE SCALE GENOMIC DNA]</scope>
    <source>
        <strain evidence="3 4">ATCC BAA-2122</strain>
    </source>
</reference>
<dbReference type="Pfam" id="PF04303">
    <property type="entry name" value="PrpF"/>
    <property type="match status" value="1"/>
</dbReference>
<protein>
    <recommendedName>
        <fullName evidence="5">AcnD-accessory protein PrpF</fullName>
    </recommendedName>
</protein>
<dbReference type="AlphaFoldDB" id="E3BNP8"/>
<dbReference type="eggNOG" id="COG2828">
    <property type="taxonomic scope" value="Bacteria"/>
</dbReference>
<dbReference type="STRING" id="796620.VIBC2010_14694"/>
<dbReference type="PANTHER" id="PTHR43709">
    <property type="entry name" value="ACONITATE ISOMERASE-RELATED"/>
    <property type="match status" value="1"/>
</dbReference>
<keyword evidence="4" id="KW-1185">Reference proteome</keyword>
<dbReference type="Proteomes" id="UP000002943">
    <property type="component" value="Unassembled WGS sequence"/>
</dbReference>
<proteinExistence type="inferred from homology"/>
<dbReference type="NCBIfam" id="TIGR02334">
    <property type="entry name" value="prpF"/>
    <property type="match status" value="1"/>
</dbReference>
<dbReference type="GO" id="GO:0019629">
    <property type="term" value="P:propionate catabolic process, 2-methylcitrate cycle"/>
    <property type="evidence" value="ECO:0007669"/>
    <property type="project" value="InterPro"/>
</dbReference>
<comment type="similarity">
    <text evidence="1">Belongs to the PrpF family.</text>
</comment>
<dbReference type="EMBL" id="AEIU01000096">
    <property type="protein sequence ID" value="EFP95292.1"/>
    <property type="molecule type" value="Genomic_DNA"/>
</dbReference>
<keyword evidence="2" id="KW-0413">Isomerase</keyword>
<sequence>MTSILQIPATYMRGGTSKGVFINVDDLPPEAREPGEFRDKILLRTIGSPDPYGKQIDGLGGATSSTSKVVLVSKSRHEGYDVDYTFGQVAIGNPVIDWSGNCGNLSSAVGPFAVHSGLIDRGRLQEDGTLKVRIWQVNLAKEIVVHVPVRKQRVVETGDFYLDGVAFPAAEIKVDFLSPSASDGSLFPTGNRIDKLEVPEVGVFECTLINSGIPSVILSANDIDLSGVELQEEVNNRSDLLAKVELIRAHGALKMGLIDSIEQAQESQHTPKILFLSPSKTYTSSSNSRIDSSNIDLVVRAFSMGKMHHAMMGTAAVALASAASIPGTLVSGLMGNAKAEISIGHPSGKLTVGACGIEKDSSWSIAKATMSRSARILMKGEVFVPLV</sequence>
<accession>E3BNP8</accession>
<dbReference type="InterPro" id="IPR007400">
    <property type="entry name" value="PrpF-like"/>
</dbReference>
<dbReference type="GO" id="GO:0016853">
    <property type="term" value="F:isomerase activity"/>
    <property type="evidence" value="ECO:0007669"/>
    <property type="project" value="UniProtKB-KW"/>
</dbReference>
<dbReference type="InterPro" id="IPR012709">
    <property type="entry name" value="PrpF"/>
</dbReference>
<evidence type="ECO:0000256" key="1">
    <source>
        <dbReference type="ARBA" id="ARBA00007673"/>
    </source>
</evidence>
<evidence type="ECO:0000256" key="2">
    <source>
        <dbReference type="ARBA" id="ARBA00023235"/>
    </source>
</evidence>
<dbReference type="RefSeq" id="WP_009602633.1">
    <property type="nucleotide sequence ID" value="NZ_AEIU01000096.1"/>
</dbReference>
<evidence type="ECO:0000313" key="4">
    <source>
        <dbReference type="Proteomes" id="UP000002943"/>
    </source>
</evidence>
<dbReference type="PANTHER" id="PTHR43709:SF2">
    <property type="entry name" value="DUF453 DOMAIN PROTEIN (AFU_ORTHOLOGUE AFUA_6G00360)"/>
    <property type="match status" value="1"/>
</dbReference>
<name>E3BNP8_9VIBR</name>